<sequence>MKPLHSSRIATVILTVLAVITISSCNNRQRSANESSKTTSQNPIATTQPGSTRPLTQKTQGVVPQGTTCPKDHPIKGVTSKRLGKIALATQSPEYTKAKPDICFSDTATAQQAGYKVP</sequence>
<dbReference type="Proteomes" id="UP000252107">
    <property type="component" value="Unassembled WGS sequence"/>
</dbReference>
<feature type="compositionally biased region" description="Polar residues" evidence="1">
    <location>
        <begin position="27"/>
        <end position="68"/>
    </location>
</feature>
<keyword evidence="3" id="KW-1185">Reference proteome</keyword>
<organism evidence="2 3">
    <name type="scientific">Nostoc minutum NIES-26</name>
    <dbReference type="NCBI Taxonomy" id="1844469"/>
    <lineage>
        <taxon>Bacteria</taxon>
        <taxon>Bacillati</taxon>
        <taxon>Cyanobacteriota</taxon>
        <taxon>Cyanophyceae</taxon>
        <taxon>Nostocales</taxon>
        <taxon>Nostocaceae</taxon>
        <taxon>Nostoc</taxon>
    </lineage>
</organism>
<dbReference type="AlphaFoldDB" id="A0A367RBY7"/>
<dbReference type="PROSITE" id="PS51257">
    <property type="entry name" value="PROKAR_LIPOPROTEIN"/>
    <property type="match status" value="1"/>
</dbReference>
<evidence type="ECO:0000313" key="3">
    <source>
        <dbReference type="Proteomes" id="UP000252107"/>
    </source>
</evidence>
<evidence type="ECO:0000313" key="2">
    <source>
        <dbReference type="EMBL" id="RCJ32912.1"/>
    </source>
</evidence>
<protein>
    <submittedName>
        <fullName evidence="2">Uncharacterized protein</fullName>
    </submittedName>
</protein>
<proteinExistence type="predicted"/>
<name>A0A367RBY7_9NOSO</name>
<reference evidence="2" key="1">
    <citation type="submission" date="2016-04" db="EMBL/GenBank/DDBJ databases">
        <authorList>
            <person name="Tabuchi Yagui T.R."/>
        </authorList>
    </citation>
    <scope>NUCLEOTIDE SEQUENCE [LARGE SCALE GENOMIC DNA]</scope>
    <source>
        <strain evidence="2">NIES-26</strain>
    </source>
</reference>
<dbReference type="EMBL" id="LXQD01000196">
    <property type="protein sequence ID" value="RCJ32912.1"/>
    <property type="molecule type" value="Genomic_DNA"/>
</dbReference>
<accession>A0A367RBY7</accession>
<feature type="region of interest" description="Disordered" evidence="1">
    <location>
        <begin position="27"/>
        <end position="76"/>
    </location>
</feature>
<comment type="caution">
    <text evidence="2">The sequence shown here is derived from an EMBL/GenBank/DDBJ whole genome shotgun (WGS) entry which is preliminary data.</text>
</comment>
<evidence type="ECO:0000256" key="1">
    <source>
        <dbReference type="SAM" id="MobiDB-lite"/>
    </source>
</evidence>
<gene>
    <name evidence="2" type="ORF">A6770_18490</name>
</gene>